<dbReference type="AlphaFoldDB" id="A0A927BCF6"/>
<reference evidence="2" key="1">
    <citation type="submission" date="2020-09" db="EMBL/GenBank/DDBJ databases">
        <authorList>
            <person name="Kim M.K."/>
        </authorList>
    </citation>
    <scope>NUCLEOTIDE SEQUENCE</scope>
    <source>
        <strain evidence="2">BT664</strain>
    </source>
</reference>
<dbReference type="InterPro" id="IPR007694">
    <property type="entry name" value="DNA_helicase_DnaB-like_C"/>
</dbReference>
<dbReference type="GO" id="GO:0003678">
    <property type="term" value="F:DNA helicase activity"/>
    <property type="evidence" value="ECO:0007669"/>
    <property type="project" value="InterPro"/>
</dbReference>
<dbReference type="RefSeq" id="WP_191004574.1">
    <property type="nucleotide sequence ID" value="NZ_JACXAD010000006.1"/>
</dbReference>
<organism evidence="2 3">
    <name type="scientific">Hymenobacter montanus</name>
    <dbReference type="NCBI Taxonomy" id="2771359"/>
    <lineage>
        <taxon>Bacteria</taxon>
        <taxon>Pseudomonadati</taxon>
        <taxon>Bacteroidota</taxon>
        <taxon>Cytophagia</taxon>
        <taxon>Cytophagales</taxon>
        <taxon>Hymenobacteraceae</taxon>
        <taxon>Hymenobacter</taxon>
    </lineage>
</organism>
<dbReference type="EMBL" id="JACXAD010000006">
    <property type="protein sequence ID" value="MBD2767599.1"/>
    <property type="molecule type" value="Genomic_DNA"/>
</dbReference>
<protein>
    <recommendedName>
        <fullName evidence="1">SF4 helicase domain-containing protein</fullName>
    </recommendedName>
</protein>
<evidence type="ECO:0000313" key="2">
    <source>
        <dbReference type="EMBL" id="MBD2767599.1"/>
    </source>
</evidence>
<keyword evidence="3" id="KW-1185">Reference proteome</keyword>
<gene>
    <name evidence="2" type="ORF">IC235_06805</name>
</gene>
<evidence type="ECO:0000313" key="3">
    <source>
        <dbReference type="Proteomes" id="UP000612233"/>
    </source>
</evidence>
<dbReference type="Proteomes" id="UP000612233">
    <property type="component" value="Unassembled WGS sequence"/>
</dbReference>
<dbReference type="InterPro" id="IPR027417">
    <property type="entry name" value="P-loop_NTPase"/>
</dbReference>
<comment type="caution">
    <text evidence="2">The sequence shown here is derived from an EMBL/GenBank/DDBJ whole genome shotgun (WGS) entry which is preliminary data.</text>
</comment>
<dbReference type="GO" id="GO:0006260">
    <property type="term" value="P:DNA replication"/>
    <property type="evidence" value="ECO:0007669"/>
    <property type="project" value="InterPro"/>
</dbReference>
<dbReference type="Pfam" id="PF03796">
    <property type="entry name" value="DnaB_C"/>
    <property type="match status" value="1"/>
</dbReference>
<proteinExistence type="predicted"/>
<dbReference type="GO" id="GO:0005524">
    <property type="term" value="F:ATP binding"/>
    <property type="evidence" value="ECO:0007669"/>
    <property type="project" value="InterPro"/>
</dbReference>
<accession>A0A927BCF6</accession>
<evidence type="ECO:0000259" key="1">
    <source>
        <dbReference type="Pfam" id="PF03796"/>
    </source>
</evidence>
<sequence length="47" mass="5321">MTSVRVDTCRCGHHLKKLAKKLRTLVIALSQLSRDQEKRATDEIIAS</sequence>
<feature type="domain" description="SF4 helicase" evidence="1">
    <location>
        <begin position="12"/>
        <end position="41"/>
    </location>
</feature>
<dbReference type="Gene3D" id="3.40.50.300">
    <property type="entry name" value="P-loop containing nucleotide triphosphate hydrolases"/>
    <property type="match status" value="1"/>
</dbReference>
<name>A0A927BCF6_9BACT</name>